<feature type="transmembrane region" description="Helical" evidence="6">
    <location>
        <begin position="191"/>
        <end position="210"/>
    </location>
</feature>
<dbReference type="InterPro" id="IPR001123">
    <property type="entry name" value="LeuE-type"/>
</dbReference>
<dbReference type="PANTHER" id="PTHR30086">
    <property type="entry name" value="ARGININE EXPORTER PROTEIN ARGO"/>
    <property type="match status" value="1"/>
</dbReference>
<comment type="subcellular location">
    <subcellularLocation>
        <location evidence="1">Cell membrane</location>
        <topology evidence="1">Multi-pass membrane protein</topology>
    </subcellularLocation>
</comment>
<evidence type="ECO:0000313" key="8">
    <source>
        <dbReference type="EMBL" id="OHX20620.1"/>
    </source>
</evidence>
<keyword evidence="10" id="KW-1185">Reference proteome</keyword>
<dbReference type="Proteomes" id="UP000180088">
    <property type="component" value="Unassembled WGS sequence"/>
</dbReference>
<feature type="transmembrane region" description="Helical" evidence="6">
    <location>
        <begin position="79"/>
        <end position="96"/>
    </location>
</feature>
<evidence type="ECO:0000256" key="4">
    <source>
        <dbReference type="ARBA" id="ARBA00022989"/>
    </source>
</evidence>
<dbReference type="AlphaFoldDB" id="A0A1S1X4W3"/>
<reference evidence="9 10" key="1">
    <citation type="submission" date="2016-09" db="EMBL/GenBank/DDBJ databases">
        <title>Chromobacterium muskegensis sp. nov., an insecticidal bacterium isolated from Sphagnum bogs.</title>
        <authorList>
            <person name="Sparks M.E."/>
            <person name="Blackburn M.B."/>
            <person name="Gundersen-Rindal D.E."/>
            <person name="Mitchell A."/>
            <person name="Farrar R."/>
            <person name="Kuhar D."/>
        </authorList>
    </citation>
    <scope>NUCLEOTIDE SEQUENCE [LARGE SCALE GENOMIC DNA]</scope>
    <source>
        <strain evidence="8 10">14B-1</strain>
        <strain evidence="7 9">37-2</strain>
    </source>
</reference>
<evidence type="ECO:0000256" key="5">
    <source>
        <dbReference type="ARBA" id="ARBA00023136"/>
    </source>
</evidence>
<keyword evidence="3 6" id="KW-0812">Transmembrane</keyword>
<protein>
    <recommendedName>
        <fullName evidence="11">Lysine transporter LysE</fullName>
    </recommendedName>
</protein>
<evidence type="ECO:0000256" key="3">
    <source>
        <dbReference type="ARBA" id="ARBA00022692"/>
    </source>
</evidence>
<evidence type="ECO:0000313" key="9">
    <source>
        <dbReference type="Proteomes" id="UP000180088"/>
    </source>
</evidence>
<feature type="transmembrane region" description="Helical" evidence="6">
    <location>
        <begin position="45"/>
        <end position="73"/>
    </location>
</feature>
<keyword evidence="2" id="KW-1003">Cell membrane</keyword>
<accession>A0A1S1X4W3</accession>
<dbReference type="STRING" id="1903179.BI347_14150"/>
<evidence type="ECO:0008006" key="11">
    <source>
        <dbReference type="Google" id="ProtNLM"/>
    </source>
</evidence>
<sequence>MAWSTGEKNMFWQAAWIGLAIAAPVGPIGLLCISRTLRGGPRLGLATGLGAASADGLFALAGVAGSSVAAHFAGQLARPLAWAGCLLLAWMGVATLRRPAPGPARREEGAAGLWRAYIGTLLLTLSNPMTILSFVAVAAGLSGGLAVSGAQQLAIAAGVFCGSAAWWLMLAYGGGALLARLGARGGRMLDAGCGFILLGFAALLALRAAGI</sequence>
<keyword evidence="5 6" id="KW-0472">Membrane</keyword>
<evidence type="ECO:0000256" key="2">
    <source>
        <dbReference type="ARBA" id="ARBA00022475"/>
    </source>
</evidence>
<evidence type="ECO:0000256" key="6">
    <source>
        <dbReference type="SAM" id="Phobius"/>
    </source>
</evidence>
<evidence type="ECO:0000313" key="7">
    <source>
        <dbReference type="EMBL" id="OHX14521.1"/>
    </source>
</evidence>
<dbReference type="EMBL" id="MKCT01000016">
    <property type="protein sequence ID" value="OHX20620.1"/>
    <property type="molecule type" value="Genomic_DNA"/>
</dbReference>
<dbReference type="PANTHER" id="PTHR30086:SF20">
    <property type="entry name" value="ARGININE EXPORTER PROTEIN ARGO-RELATED"/>
    <property type="match status" value="1"/>
</dbReference>
<proteinExistence type="predicted"/>
<comment type="caution">
    <text evidence="7">The sequence shown here is derived from an EMBL/GenBank/DDBJ whole genome shotgun (WGS) entry which is preliminary data.</text>
</comment>
<dbReference type="Pfam" id="PF01810">
    <property type="entry name" value="LysE"/>
    <property type="match status" value="1"/>
</dbReference>
<evidence type="ECO:0000256" key="1">
    <source>
        <dbReference type="ARBA" id="ARBA00004651"/>
    </source>
</evidence>
<organism evidence="7 9">
    <name type="scientific">Chromobacterium sphagni</name>
    <dbReference type="NCBI Taxonomy" id="1903179"/>
    <lineage>
        <taxon>Bacteria</taxon>
        <taxon>Pseudomonadati</taxon>
        <taxon>Pseudomonadota</taxon>
        <taxon>Betaproteobacteria</taxon>
        <taxon>Neisseriales</taxon>
        <taxon>Chromobacteriaceae</taxon>
        <taxon>Chromobacterium</taxon>
    </lineage>
</organism>
<evidence type="ECO:0000313" key="10">
    <source>
        <dbReference type="Proteomes" id="UP000180280"/>
    </source>
</evidence>
<feature type="transmembrane region" description="Helical" evidence="6">
    <location>
        <begin position="117"/>
        <end position="141"/>
    </location>
</feature>
<keyword evidence="4 6" id="KW-1133">Transmembrane helix</keyword>
<dbReference type="GO" id="GO:0015171">
    <property type="term" value="F:amino acid transmembrane transporter activity"/>
    <property type="evidence" value="ECO:0007669"/>
    <property type="project" value="TreeGrafter"/>
</dbReference>
<feature type="transmembrane region" description="Helical" evidence="6">
    <location>
        <begin position="12"/>
        <end position="33"/>
    </location>
</feature>
<dbReference type="GO" id="GO:0005886">
    <property type="term" value="C:plasma membrane"/>
    <property type="evidence" value="ECO:0007669"/>
    <property type="project" value="UniProtKB-SubCell"/>
</dbReference>
<dbReference type="Proteomes" id="UP000180280">
    <property type="component" value="Unassembled WGS sequence"/>
</dbReference>
<name>A0A1S1X4W3_9NEIS</name>
<feature type="transmembrane region" description="Helical" evidence="6">
    <location>
        <begin position="153"/>
        <end position="179"/>
    </location>
</feature>
<gene>
    <name evidence="8" type="ORF">BI344_15155</name>
    <name evidence="7" type="ORF">BI347_14150</name>
</gene>
<dbReference type="EMBL" id="MKCS01000001">
    <property type="protein sequence ID" value="OHX14521.1"/>
    <property type="molecule type" value="Genomic_DNA"/>
</dbReference>